<proteinExistence type="predicted"/>
<accession>E9CQY2</accession>
<evidence type="ECO:0000313" key="2">
    <source>
        <dbReference type="EMBL" id="EFW11039.1"/>
    </source>
</evidence>
<dbReference type="Proteomes" id="UP000013568">
    <property type="component" value="Unassembled WGS sequence"/>
</dbReference>
<reference evidence="3" key="1">
    <citation type="journal article" date="2011" name="Genome Biol. Evol.">
        <title>Massive genomic decay in Serratia symbiotica, a recently evolved symbiont of aphids.</title>
        <authorList>
            <person name="Burke G.R."/>
            <person name="Moran N.A."/>
        </authorList>
    </citation>
    <scope>NUCLEOTIDE SEQUENCE [LARGE SCALE GENOMIC DNA]</scope>
    <source>
        <strain evidence="3">Tucson</strain>
    </source>
</reference>
<organism evidence="2 3">
    <name type="scientific">Serratia symbiotica str. Tucson</name>
    <dbReference type="NCBI Taxonomy" id="914128"/>
    <lineage>
        <taxon>Bacteria</taxon>
        <taxon>Pseudomonadati</taxon>
        <taxon>Pseudomonadota</taxon>
        <taxon>Gammaproteobacteria</taxon>
        <taxon>Enterobacterales</taxon>
        <taxon>Yersiniaceae</taxon>
        <taxon>Serratia</taxon>
        <taxon>Serratia symbiotica</taxon>
    </lineage>
</organism>
<dbReference type="AlphaFoldDB" id="E9CQY2"/>
<feature type="non-terminal residue" evidence="2">
    <location>
        <position position="75"/>
    </location>
</feature>
<feature type="compositionally biased region" description="Basic and acidic residues" evidence="1">
    <location>
        <begin position="1"/>
        <end position="21"/>
    </location>
</feature>
<dbReference type="EMBL" id="GL636463">
    <property type="protein sequence ID" value="EFW11039.1"/>
    <property type="molecule type" value="Genomic_DNA"/>
</dbReference>
<gene>
    <name evidence="2" type="ORF">SSYM_0313</name>
</gene>
<sequence>MNHEEKTTDDVEREVRKHLAGEAETSPAETANDAVDAKPPEDGTATEKPQVKTVSDMEKAVKARITAVANEKGHS</sequence>
<protein>
    <submittedName>
        <fullName evidence="2">Uncharacterized protein</fullName>
    </submittedName>
</protein>
<evidence type="ECO:0000256" key="1">
    <source>
        <dbReference type="SAM" id="MobiDB-lite"/>
    </source>
</evidence>
<dbReference type="HOGENOM" id="CLU_2677150_0_0_6"/>
<evidence type="ECO:0000313" key="3">
    <source>
        <dbReference type="Proteomes" id="UP000013568"/>
    </source>
</evidence>
<feature type="region of interest" description="Disordered" evidence="1">
    <location>
        <begin position="1"/>
        <end position="58"/>
    </location>
</feature>
<keyword evidence="3" id="KW-1185">Reference proteome</keyword>
<name>E9CQY2_9GAMM</name>